<evidence type="ECO:0000313" key="5">
    <source>
        <dbReference type="Proteomes" id="UP000185841"/>
    </source>
</evidence>
<accession>A0A1N6QW16</accession>
<keyword evidence="3" id="KW-0732">Signal</keyword>
<keyword evidence="2" id="KW-1133">Transmembrane helix</keyword>
<feature type="compositionally biased region" description="Low complexity" evidence="1">
    <location>
        <begin position="261"/>
        <end position="302"/>
    </location>
</feature>
<feature type="signal peptide" evidence="3">
    <location>
        <begin position="1"/>
        <end position="17"/>
    </location>
</feature>
<protein>
    <submittedName>
        <fullName evidence="4">Uncharacterized protein</fullName>
    </submittedName>
</protein>
<feature type="region of interest" description="Disordered" evidence="1">
    <location>
        <begin position="255"/>
        <end position="368"/>
    </location>
</feature>
<evidence type="ECO:0000256" key="3">
    <source>
        <dbReference type="SAM" id="SignalP"/>
    </source>
</evidence>
<gene>
    <name evidence="4" type="ORF">SAMN05878282_102700</name>
</gene>
<keyword evidence="2" id="KW-0812">Transmembrane</keyword>
<keyword evidence="2" id="KW-0472">Membrane</keyword>
<dbReference type="RefSeq" id="WP_139332510.1">
    <property type="nucleotide sequence ID" value="NZ_FTMP01000002.1"/>
</dbReference>
<feature type="chain" id="PRO_5013043069" evidence="3">
    <location>
        <begin position="18"/>
        <end position="457"/>
    </location>
</feature>
<organism evidence="4 5">
    <name type="scientific">Aquipseudomonas alcaligenes</name>
    <name type="common">Pseudomonas alcaligenes</name>
    <dbReference type="NCBI Taxonomy" id="43263"/>
    <lineage>
        <taxon>Bacteria</taxon>
        <taxon>Pseudomonadati</taxon>
        <taxon>Pseudomonadota</taxon>
        <taxon>Gammaproteobacteria</taxon>
        <taxon>Pseudomonadales</taxon>
        <taxon>Pseudomonadaceae</taxon>
        <taxon>Aquipseudomonas</taxon>
    </lineage>
</organism>
<feature type="compositionally biased region" description="Polar residues" evidence="1">
    <location>
        <begin position="355"/>
        <end position="368"/>
    </location>
</feature>
<sequence>MRFLWLLLALFAFHAQAADYKWAVRGSTSPSAQFTDWKEACSVASVYVGGPFKTVGVSPTATSTDTFVYCLYEREGFPGGYACNLDCYIRRVGDSCPTGTTWNPTSRKCEGDPCLPTVGQVIYHGHTFRNLGADGNPDVDPPIAICSNACQYTHTFEAFGSKRKGDEIEGSFKYKGNGVSCTVSTTNPSNFDQPPTKPPMSPQQEYFSDKSCDNWVTNADGTSSRRCVSTNKYREPGKLNCQYGAGAMVCNVATPSPNGKETTVTETTDVTLNPDGSKNTTTNTSTTTTTCKGLSKCSTTTKNETKNEGTNPDGSPGDTETECTGDGCVPEEEDGDDKGEEEEEQEEEGIPGPSRSLSQGEQGNFNDANSQWDQKIETAETTLQQKVDQYADAFSGVFDLNLGSGGGSLPCEQVPVTIGTTTQNLDMCLERFSEPLSYLRFAILLAATALAALIILG</sequence>
<feature type="compositionally biased region" description="Acidic residues" evidence="1">
    <location>
        <begin position="319"/>
        <end position="349"/>
    </location>
</feature>
<evidence type="ECO:0000256" key="1">
    <source>
        <dbReference type="SAM" id="MobiDB-lite"/>
    </source>
</evidence>
<dbReference type="AlphaFoldDB" id="A0A1N6QW16"/>
<evidence type="ECO:0000256" key="2">
    <source>
        <dbReference type="SAM" id="Phobius"/>
    </source>
</evidence>
<dbReference type="EMBL" id="FTMP01000002">
    <property type="protein sequence ID" value="SIQ20785.1"/>
    <property type="molecule type" value="Genomic_DNA"/>
</dbReference>
<evidence type="ECO:0000313" key="4">
    <source>
        <dbReference type="EMBL" id="SIQ20785.1"/>
    </source>
</evidence>
<feature type="region of interest" description="Disordered" evidence="1">
    <location>
        <begin position="187"/>
        <end position="207"/>
    </location>
</feature>
<feature type="transmembrane region" description="Helical" evidence="2">
    <location>
        <begin position="438"/>
        <end position="456"/>
    </location>
</feature>
<name>A0A1N6QW16_AQUAC</name>
<dbReference type="Proteomes" id="UP000185841">
    <property type="component" value="Unassembled WGS sequence"/>
</dbReference>
<proteinExistence type="predicted"/>
<reference evidence="4 5" key="1">
    <citation type="submission" date="2017-01" db="EMBL/GenBank/DDBJ databases">
        <authorList>
            <person name="Mah S.A."/>
            <person name="Swanson W.J."/>
            <person name="Moy G.W."/>
            <person name="Vacquier V.D."/>
        </authorList>
    </citation>
    <scope>NUCLEOTIDE SEQUENCE [LARGE SCALE GENOMIC DNA]</scope>
    <source>
        <strain evidence="4 5">RU36E</strain>
    </source>
</reference>